<dbReference type="Proteomes" id="UP000016933">
    <property type="component" value="Unassembled WGS sequence"/>
</dbReference>
<dbReference type="AlphaFoldDB" id="N1PLL9"/>
<accession>N1PLL9</accession>
<dbReference type="EMBL" id="KB446539">
    <property type="protein sequence ID" value="EME44397.1"/>
    <property type="molecule type" value="Genomic_DNA"/>
</dbReference>
<gene>
    <name evidence="1" type="ORF">DOTSEDRAFT_53513</name>
</gene>
<organism evidence="1 2">
    <name type="scientific">Dothistroma septosporum (strain NZE10 / CBS 128990)</name>
    <name type="common">Red band needle blight fungus</name>
    <name type="synonym">Mycosphaerella pini</name>
    <dbReference type="NCBI Taxonomy" id="675120"/>
    <lineage>
        <taxon>Eukaryota</taxon>
        <taxon>Fungi</taxon>
        <taxon>Dikarya</taxon>
        <taxon>Ascomycota</taxon>
        <taxon>Pezizomycotina</taxon>
        <taxon>Dothideomycetes</taxon>
        <taxon>Dothideomycetidae</taxon>
        <taxon>Mycosphaerellales</taxon>
        <taxon>Mycosphaerellaceae</taxon>
        <taxon>Dothistroma</taxon>
    </lineage>
</organism>
<keyword evidence="2" id="KW-1185">Reference proteome</keyword>
<name>N1PLL9_DOTSN</name>
<dbReference type="HOGENOM" id="CLU_915348_0_0_1"/>
<evidence type="ECO:0000313" key="1">
    <source>
        <dbReference type="EMBL" id="EME44397.1"/>
    </source>
</evidence>
<evidence type="ECO:0000313" key="2">
    <source>
        <dbReference type="Proteomes" id="UP000016933"/>
    </source>
</evidence>
<protein>
    <submittedName>
        <fullName evidence="1">Uncharacterized protein</fullName>
    </submittedName>
</protein>
<reference evidence="2" key="1">
    <citation type="journal article" date="2012" name="PLoS Genet.">
        <title>The genomes of the fungal plant pathogens Cladosporium fulvum and Dothistroma septosporum reveal adaptation to different hosts and lifestyles but also signatures of common ancestry.</title>
        <authorList>
            <person name="de Wit P.J.G.M."/>
            <person name="van der Burgt A."/>
            <person name="Oekmen B."/>
            <person name="Stergiopoulos I."/>
            <person name="Abd-Elsalam K.A."/>
            <person name="Aerts A.L."/>
            <person name="Bahkali A.H."/>
            <person name="Beenen H.G."/>
            <person name="Chettri P."/>
            <person name="Cox M.P."/>
            <person name="Datema E."/>
            <person name="de Vries R.P."/>
            <person name="Dhillon B."/>
            <person name="Ganley A.R."/>
            <person name="Griffiths S.A."/>
            <person name="Guo Y."/>
            <person name="Hamelin R.C."/>
            <person name="Henrissat B."/>
            <person name="Kabir M.S."/>
            <person name="Jashni M.K."/>
            <person name="Kema G."/>
            <person name="Klaubauf S."/>
            <person name="Lapidus A."/>
            <person name="Levasseur A."/>
            <person name="Lindquist E."/>
            <person name="Mehrabi R."/>
            <person name="Ohm R.A."/>
            <person name="Owen T.J."/>
            <person name="Salamov A."/>
            <person name="Schwelm A."/>
            <person name="Schijlen E."/>
            <person name="Sun H."/>
            <person name="van den Burg H.A."/>
            <person name="van Ham R.C.H.J."/>
            <person name="Zhang S."/>
            <person name="Goodwin S.B."/>
            <person name="Grigoriev I.V."/>
            <person name="Collemare J."/>
            <person name="Bradshaw R.E."/>
        </authorList>
    </citation>
    <scope>NUCLEOTIDE SEQUENCE [LARGE SCALE GENOMIC DNA]</scope>
    <source>
        <strain evidence="2">NZE10 / CBS 128990</strain>
    </source>
</reference>
<reference evidence="1 2" key="2">
    <citation type="journal article" date="2012" name="PLoS Pathog.">
        <title>Diverse lifestyles and strategies of plant pathogenesis encoded in the genomes of eighteen Dothideomycetes fungi.</title>
        <authorList>
            <person name="Ohm R.A."/>
            <person name="Feau N."/>
            <person name="Henrissat B."/>
            <person name="Schoch C.L."/>
            <person name="Horwitz B.A."/>
            <person name="Barry K.W."/>
            <person name="Condon B.J."/>
            <person name="Copeland A.C."/>
            <person name="Dhillon B."/>
            <person name="Glaser F."/>
            <person name="Hesse C.N."/>
            <person name="Kosti I."/>
            <person name="LaButti K."/>
            <person name="Lindquist E.A."/>
            <person name="Lucas S."/>
            <person name="Salamov A.A."/>
            <person name="Bradshaw R.E."/>
            <person name="Ciuffetti L."/>
            <person name="Hamelin R.C."/>
            <person name="Kema G.H.J."/>
            <person name="Lawrence C."/>
            <person name="Scott J.A."/>
            <person name="Spatafora J.W."/>
            <person name="Turgeon B.G."/>
            <person name="de Wit P.J.G.M."/>
            <person name="Zhong S."/>
            <person name="Goodwin S.B."/>
            <person name="Grigoriev I.V."/>
        </authorList>
    </citation>
    <scope>NUCLEOTIDE SEQUENCE [LARGE SCALE GENOMIC DNA]</scope>
    <source>
        <strain evidence="2">NZE10 / CBS 128990</strain>
    </source>
</reference>
<proteinExistence type="predicted"/>
<sequence>MAAKSSAKLCSAGCTFASAASSHVNRQPYFVSEQDGCRVAKRCWLLHCDMLVSWDLDVCLNPFHAEMCFIVNACGHLNYALHLFLLALSPLLPLSIPQLFSITSATKVVVTAIAEGPALRPPLHKWSSLCNVQRSSPSASHSYRIFSSMHWLILTSSGTDPLRQLVLFCEGAAVWYVFFTPPTSMLLRCLLRKKVAASTSRRRSWCCYTHRLASSRGMDDRSLRRRRSVMPPLVAPSLMPPLVALVTALCSPEKRLKASLWWSGSCCLVSSTVGVRVLGDSCEGRLPRAGHIESGRWVGVYLLP</sequence>